<dbReference type="EMBL" id="CP021435">
    <property type="protein sequence ID" value="ATJ82350.1"/>
    <property type="molecule type" value="Genomic_DNA"/>
</dbReference>
<dbReference type="InterPro" id="IPR000634">
    <property type="entry name" value="Ser/Thr_deHydtase_PyrdxlP-BS"/>
</dbReference>
<dbReference type="KEGG" id="hbe:BEI_1363"/>
<comment type="cofactor">
    <cofactor evidence="1">
        <name>pyridoxal 5'-phosphate</name>
        <dbReference type="ChEBI" id="CHEBI:597326"/>
    </cofactor>
</comment>
<evidence type="ECO:0000256" key="4">
    <source>
        <dbReference type="ARBA" id="ARBA00023239"/>
    </source>
</evidence>
<evidence type="ECO:0000313" key="7">
    <source>
        <dbReference type="Proteomes" id="UP000219993"/>
    </source>
</evidence>
<dbReference type="PANTHER" id="PTHR48078">
    <property type="entry name" value="THREONINE DEHYDRATASE, MITOCHONDRIAL-RELATED"/>
    <property type="match status" value="1"/>
</dbReference>
<dbReference type="OrthoDB" id="9811476at2"/>
<dbReference type="GO" id="GO:0006567">
    <property type="term" value="P:L-threonine catabolic process"/>
    <property type="evidence" value="ECO:0007669"/>
    <property type="project" value="TreeGrafter"/>
</dbReference>
<dbReference type="CDD" id="cd01562">
    <property type="entry name" value="Thr-dehyd"/>
    <property type="match status" value="1"/>
</dbReference>
<dbReference type="SUPFAM" id="SSF53686">
    <property type="entry name" value="Tryptophan synthase beta subunit-like PLP-dependent enzymes"/>
    <property type="match status" value="1"/>
</dbReference>
<gene>
    <name evidence="6" type="ORF">BEI_1363</name>
</gene>
<organism evidence="6 7">
    <name type="scientific">Halomonas beimenensis</name>
    <dbReference type="NCBI Taxonomy" id="475662"/>
    <lineage>
        <taxon>Bacteria</taxon>
        <taxon>Pseudomonadati</taxon>
        <taxon>Pseudomonadota</taxon>
        <taxon>Gammaproteobacteria</taxon>
        <taxon>Oceanospirillales</taxon>
        <taxon>Halomonadaceae</taxon>
        <taxon>Halomonas</taxon>
    </lineage>
</organism>
<dbReference type="PROSITE" id="PS00165">
    <property type="entry name" value="DEHYDRATASE_SER_THR"/>
    <property type="match status" value="1"/>
</dbReference>
<evidence type="ECO:0000313" key="6">
    <source>
        <dbReference type="EMBL" id="ATJ82350.1"/>
    </source>
</evidence>
<sequence length="316" mass="32820">MLDHATLQAAADRLHERLPITPLVPDHALSDRLGRRVWLKLESLQRTGSFKARGALNWLLTASAEALAGGLGAVSAGNHALALAWAAGRDGVPVTIVMPEDASAYKVAGCRALGAEVILHGDINAAWELMHRLVEERGLTLVHPYDDERIIAGQGSIGLELLDQAPEASTALCPIGGGGLISGIGLATAPRRESLSVIGVEPVGAASMAHAWAQGGAVHLDKLDTAAKSLAAAIVGEHTYPLCRAQVSALAQVNEHDIERAMHHLLFDAKLMAEPGAAVGIAALLAAHGPALPPEGDIVVVVTGANLGPDELRDYL</sequence>
<dbReference type="InterPro" id="IPR050147">
    <property type="entry name" value="Ser/Thr_Dehydratase"/>
</dbReference>
<protein>
    <submittedName>
        <fullName evidence="6">Pyridoxal-phosphate dependent enzyme family protein</fullName>
    </submittedName>
</protein>
<evidence type="ECO:0000256" key="1">
    <source>
        <dbReference type="ARBA" id="ARBA00001933"/>
    </source>
</evidence>
<evidence type="ECO:0000256" key="3">
    <source>
        <dbReference type="ARBA" id="ARBA00022898"/>
    </source>
</evidence>
<comment type="similarity">
    <text evidence="2">Belongs to the serine/threonine dehydratase family.</text>
</comment>
<evidence type="ECO:0000256" key="2">
    <source>
        <dbReference type="ARBA" id="ARBA00010869"/>
    </source>
</evidence>
<dbReference type="GO" id="GO:0030170">
    <property type="term" value="F:pyridoxal phosphate binding"/>
    <property type="evidence" value="ECO:0007669"/>
    <property type="project" value="InterPro"/>
</dbReference>
<dbReference type="InterPro" id="IPR036052">
    <property type="entry name" value="TrpB-like_PALP_sf"/>
</dbReference>
<dbReference type="PANTHER" id="PTHR48078:SF6">
    <property type="entry name" value="L-THREONINE DEHYDRATASE CATABOLIC TDCB"/>
    <property type="match status" value="1"/>
</dbReference>
<dbReference type="GO" id="GO:0009097">
    <property type="term" value="P:isoleucine biosynthetic process"/>
    <property type="evidence" value="ECO:0007669"/>
    <property type="project" value="TreeGrafter"/>
</dbReference>
<keyword evidence="3" id="KW-0663">Pyridoxal phosphate</keyword>
<dbReference type="GO" id="GO:0003941">
    <property type="term" value="F:L-serine ammonia-lyase activity"/>
    <property type="evidence" value="ECO:0007669"/>
    <property type="project" value="TreeGrafter"/>
</dbReference>
<dbReference type="FunFam" id="3.40.50.1100:FF:000005">
    <property type="entry name" value="Threonine dehydratase catabolic"/>
    <property type="match status" value="1"/>
</dbReference>
<name>A0A291P634_9GAMM</name>
<reference evidence="6 7" key="1">
    <citation type="journal article" date="2017" name="Sci. Rep.">
        <title>Revealing the Saline Adaptation Strategies of the Halophilic Bacterium Halomonas beimenensis through High-throughput Omics and Transposon Mutagenesis Approaches.</title>
        <authorList>
            <person name="Chen Y.H."/>
            <person name="Lin S.S."/>
            <person name="Shyu Y.T."/>
        </authorList>
    </citation>
    <scope>NUCLEOTIDE SEQUENCE [LARGE SCALE GENOMIC DNA]</scope>
    <source>
        <strain evidence="6 7">NTU-111</strain>
    </source>
</reference>
<dbReference type="RefSeq" id="WP_097788806.1">
    <property type="nucleotide sequence ID" value="NZ_BAAADT010000012.1"/>
</dbReference>
<dbReference type="AlphaFoldDB" id="A0A291P634"/>
<dbReference type="Proteomes" id="UP000219993">
    <property type="component" value="Chromosome"/>
</dbReference>
<evidence type="ECO:0000259" key="5">
    <source>
        <dbReference type="Pfam" id="PF00291"/>
    </source>
</evidence>
<dbReference type="GO" id="GO:0006565">
    <property type="term" value="P:L-serine catabolic process"/>
    <property type="evidence" value="ECO:0007669"/>
    <property type="project" value="TreeGrafter"/>
</dbReference>
<dbReference type="InterPro" id="IPR001926">
    <property type="entry name" value="TrpB-like_PALP"/>
</dbReference>
<dbReference type="GO" id="GO:0004794">
    <property type="term" value="F:threonine deaminase activity"/>
    <property type="evidence" value="ECO:0007669"/>
    <property type="project" value="TreeGrafter"/>
</dbReference>
<feature type="domain" description="Tryptophan synthase beta chain-like PALP" evidence="5">
    <location>
        <begin position="21"/>
        <end position="304"/>
    </location>
</feature>
<keyword evidence="4" id="KW-0456">Lyase</keyword>
<dbReference type="Gene3D" id="3.40.50.1100">
    <property type="match status" value="2"/>
</dbReference>
<accession>A0A291P634</accession>
<dbReference type="Pfam" id="PF00291">
    <property type="entry name" value="PALP"/>
    <property type="match status" value="1"/>
</dbReference>
<keyword evidence="7" id="KW-1185">Reference proteome</keyword>
<proteinExistence type="inferred from homology"/>